<reference evidence="1" key="1">
    <citation type="submission" date="2019-03" db="EMBL/GenBank/DDBJ databases">
        <title>Single cell metagenomics reveals metabolic interactions within the superorganism composed of flagellate Streblomastix strix and complex community of Bacteroidetes bacteria on its surface.</title>
        <authorList>
            <person name="Treitli S.C."/>
            <person name="Kolisko M."/>
            <person name="Husnik F."/>
            <person name="Keeling P."/>
            <person name="Hampl V."/>
        </authorList>
    </citation>
    <scope>NUCLEOTIDE SEQUENCE</scope>
    <source>
        <strain evidence="1">STM</strain>
    </source>
</reference>
<organism evidence="1">
    <name type="scientific">termite gut metagenome</name>
    <dbReference type="NCBI Taxonomy" id="433724"/>
    <lineage>
        <taxon>unclassified sequences</taxon>
        <taxon>metagenomes</taxon>
        <taxon>organismal metagenomes</taxon>
    </lineage>
</organism>
<dbReference type="EMBL" id="SNRY01001295">
    <property type="protein sequence ID" value="KAA6332018.1"/>
    <property type="molecule type" value="Genomic_DNA"/>
</dbReference>
<comment type="caution">
    <text evidence="1">The sequence shown here is derived from an EMBL/GenBank/DDBJ whole genome shotgun (WGS) entry which is preliminary data.</text>
</comment>
<accession>A0A5J4REE7</accession>
<protein>
    <submittedName>
        <fullName evidence="1">Uncharacterized protein</fullName>
    </submittedName>
</protein>
<sequence length="49" mass="6065">MKNMFHFFCSFVSPNKTMVKFYAMVRKNDWDIESQPFLPNKTQDRIYPW</sequence>
<evidence type="ECO:0000313" key="1">
    <source>
        <dbReference type="EMBL" id="KAA6332018.1"/>
    </source>
</evidence>
<dbReference type="AlphaFoldDB" id="A0A5J4REE7"/>
<proteinExistence type="predicted"/>
<name>A0A5J4REE7_9ZZZZ</name>
<gene>
    <name evidence="1" type="ORF">EZS27_019439</name>
</gene>